<dbReference type="InterPro" id="IPR045091">
    <property type="entry name" value="Mad2-like"/>
</dbReference>
<dbReference type="GO" id="GO:0005737">
    <property type="term" value="C:cytoplasm"/>
    <property type="evidence" value="ECO:0007669"/>
    <property type="project" value="TreeGrafter"/>
</dbReference>
<evidence type="ECO:0000256" key="3">
    <source>
        <dbReference type="ARBA" id="ARBA00022618"/>
    </source>
</evidence>
<dbReference type="PANTHER" id="PTHR11842">
    <property type="entry name" value="MITOTIC SPINDLE ASSEMBLY CHECKPOINT PROTEIN MAD2"/>
    <property type="match status" value="1"/>
</dbReference>
<dbReference type="GO" id="GO:0007094">
    <property type="term" value="P:mitotic spindle assembly checkpoint signaling"/>
    <property type="evidence" value="ECO:0007669"/>
    <property type="project" value="TreeGrafter"/>
</dbReference>
<keyword evidence="3" id="KW-0132">Cell division</keyword>
<dbReference type="PROSITE" id="PS50815">
    <property type="entry name" value="HORMA"/>
    <property type="match status" value="1"/>
</dbReference>
<keyword evidence="4" id="KW-0498">Mitosis</keyword>
<dbReference type="Pfam" id="PF02301">
    <property type="entry name" value="HORMA"/>
    <property type="match status" value="1"/>
</dbReference>
<sequence>MATAQATKGKITLRGSTQIVSEFFDYSINSILFQRGLYPPEDFKMIQKYGLNMLVSTDDALKTYLKQITAQLDNWLMAGKLSKLVMAINSKETRETIERWQFDIYIVNDEDKSNTSTSVTPKSEKAINAEIAAIIRQITASVTFLPMLEEKCTFNILVYADKDADVPTTWIDSDPHYIKKNSEQVKLRSFSTDVHKVDALVAYRLENDL</sequence>
<dbReference type="InterPro" id="IPR036570">
    <property type="entry name" value="HORMA_dom_sf"/>
</dbReference>
<keyword evidence="9" id="KW-1185">Reference proteome</keyword>
<dbReference type="FunFam" id="3.30.900.10:FF:000002">
    <property type="entry name" value="Mitotic spindle assembly checkpoint protein MAD2A"/>
    <property type="match status" value="1"/>
</dbReference>
<keyword evidence="6" id="KW-0131">Cell cycle</keyword>
<evidence type="ECO:0000313" key="9">
    <source>
        <dbReference type="Proteomes" id="UP000268162"/>
    </source>
</evidence>
<evidence type="ECO:0000256" key="5">
    <source>
        <dbReference type="ARBA" id="ARBA00023242"/>
    </source>
</evidence>
<evidence type="ECO:0000313" key="8">
    <source>
        <dbReference type="EMBL" id="RKP35174.1"/>
    </source>
</evidence>
<dbReference type="GO" id="GO:0051301">
    <property type="term" value="P:cell division"/>
    <property type="evidence" value="ECO:0007669"/>
    <property type="project" value="UniProtKB-KW"/>
</dbReference>
<dbReference type="Gene3D" id="3.30.900.10">
    <property type="entry name" value="HORMA domain"/>
    <property type="match status" value="1"/>
</dbReference>
<keyword evidence="5" id="KW-0539">Nucleus</keyword>
<dbReference type="STRING" id="215637.A0A4P9ZP03"/>
<evidence type="ECO:0000259" key="7">
    <source>
        <dbReference type="PROSITE" id="PS50815"/>
    </source>
</evidence>
<dbReference type="PANTHER" id="PTHR11842:SF11">
    <property type="entry name" value="MITOTIC SPINDLE ASSEMBLY CHECKPOINT PROTEIN MAD2A"/>
    <property type="match status" value="1"/>
</dbReference>
<gene>
    <name evidence="8" type="ORF">BJ085DRAFT_16625</name>
</gene>
<evidence type="ECO:0000256" key="4">
    <source>
        <dbReference type="ARBA" id="ARBA00022776"/>
    </source>
</evidence>
<dbReference type="SUPFAM" id="SSF56019">
    <property type="entry name" value="The spindle assembly checkpoint protein mad2"/>
    <property type="match status" value="1"/>
</dbReference>
<name>A0A4P9ZP03_9FUNG</name>
<dbReference type="GO" id="GO:0000776">
    <property type="term" value="C:kinetochore"/>
    <property type="evidence" value="ECO:0007669"/>
    <property type="project" value="TreeGrafter"/>
</dbReference>
<protein>
    <submittedName>
        <fullName evidence="8">HORMA domain-containing protein</fullName>
    </submittedName>
</protein>
<evidence type="ECO:0000256" key="1">
    <source>
        <dbReference type="ARBA" id="ARBA00004123"/>
    </source>
</evidence>
<dbReference type="AlphaFoldDB" id="A0A4P9ZP03"/>
<reference evidence="9" key="1">
    <citation type="journal article" date="2018" name="Nat. Microbiol.">
        <title>Leveraging single-cell genomics to expand the fungal tree of life.</title>
        <authorList>
            <person name="Ahrendt S.R."/>
            <person name="Quandt C.A."/>
            <person name="Ciobanu D."/>
            <person name="Clum A."/>
            <person name="Salamov A."/>
            <person name="Andreopoulos B."/>
            <person name="Cheng J.F."/>
            <person name="Woyke T."/>
            <person name="Pelin A."/>
            <person name="Henrissat B."/>
            <person name="Reynolds N.K."/>
            <person name="Benny G.L."/>
            <person name="Smith M.E."/>
            <person name="James T.Y."/>
            <person name="Grigoriev I.V."/>
        </authorList>
    </citation>
    <scope>NUCLEOTIDE SEQUENCE [LARGE SCALE GENOMIC DNA]</scope>
    <source>
        <strain evidence="9">RSA 468</strain>
    </source>
</reference>
<organism evidence="8 9">
    <name type="scientific">Dimargaris cristalligena</name>
    <dbReference type="NCBI Taxonomy" id="215637"/>
    <lineage>
        <taxon>Eukaryota</taxon>
        <taxon>Fungi</taxon>
        <taxon>Fungi incertae sedis</taxon>
        <taxon>Zoopagomycota</taxon>
        <taxon>Kickxellomycotina</taxon>
        <taxon>Dimargaritomycetes</taxon>
        <taxon>Dimargaritales</taxon>
        <taxon>Dimargaritaceae</taxon>
        <taxon>Dimargaris</taxon>
    </lineage>
</organism>
<dbReference type="EMBL" id="ML002940">
    <property type="protein sequence ID" value="RKP35174.1"/>
    <property type="molecule type" value="Genomic_DNA"/>
</dbReference>
<comment type="similarity">
    <text evidence="2">Belongs to the MAD2 family.</text>
</comment>
<dbReference type="Proteomes" id="UP000268162">
    <property type="component" value="Unassembled WGS sequence"/>
</dbReference>
<dbReference type="GO" id="GO:0005654">
    <property type="term" value="C:nucleoplasm"/>
    <property type="evidence" value="ECO:0007669"/>
    <property type="project" value="TreeGrafter"/>
</dbReference>
<evidence type="ECO:0000256" key="6">
    <source>
        <dbReference type="ARBA" id="ARBA00023306"/>
    </source>
</evidence>
<dbReference type="InterPro" id="IPR003511">
    <property type="entry name" value="HORMA_dom"/>
</dbReference>
<accession>A0A4P9ZP03</accession>
<feature type="domain" description="HORMA" evidence="7">
    <location>
        <begin position="14"/>
        <end position="201"/>
    </location>
</feature>
<dbReference type="GO" id="GO:0033597">
    <property type="term" value="C:mitotic checkpoint complex"/>
    <property type="evidence" value="ECO:0007669"/>
    <property type="project" value="UniProtKB-ARBA"/>
</dbReference>
<evidence type="ECO:0000256" key="2">
    <source>
        <dbReference type="ARBA" id="ARBA00010348"/>
    </source>
</evidence>
<proteinExistence type="inferred from homology"/>
<comment type="subcellular location">
    <subcellularLocation>
        <location evidence="1">Nucleus</location>
    </subcellularLocation>
</comment>